<evidence type="ECO:0000313" key="4">
    <source>
        <dbReference type="Proteomes" id="UP001154061"/>
    </source>
</evidence>
<sequence>MVTVDSKGRVVLPQEVRNRLGISPGTEVEIREENGKAVVEPEDEPDRIVDDFERLIDDAAAYGTRDSYEDLDSQSKHHADAIKRHANEHSPDDE</sequence>
<gene>
    <name evidence="3" type="ORF">NDI89_00705</name>
</gene>
<evidence type="ECO:0000313" key="3">
    <source>
        <dbReference type="EMBL" id="MDF9744094.1"/>
    </source>
</evidence>
<dbReference type="EMBL" id="JAMQOT010000001">
    <property type="protein sequence ID" value="MDF9744094.1"/>
    <property type="molecule type" value="Genomic_DNA"/>
</dbReference>
<dbReference type="PANTHER" id="PTHR34860:SF6">
    <property type="entry name" value="REPRESSOR-LIKE PROTEIN SSO7C3"/>
    <property type="match status" value="1"/>
</dbReference>
<comment type="caution">
    <text evidence="3">The sequence shown here is derived from an EMBL/GenBank/DDBJ whole genome shotgun (WGS) entry which is preliminary data.</text>
</comment>
<dbReference type="Proteomes" id="UP001154061">
    <property type="component" value="Unassembled WGS sequence"/>
</dbReference>
<proteinExistence type="predicted"/>
<dbReference type="Gene3D" id="2.10.260.10">
    <property type="match status" value="1"/>
</dbReference>
<dbReference type="PROSITE" id="PS51740">
    <property type="entry name" value="SPOVT_ABRB"/>
    <property type="match status" value="1"/>
</dbReference>
<keyword evidence="4" id="KW-1185">Reference proteome</keyword>
<dbReference type="InterPro" id="IPR037914">
    <property type="entry name" value="SpoVT-AbrB_sf"/>
</dbReference>
<dbReference type="PANTHER" id="PTHR34860">
    <property type="entry name" value="REPRESSOR-LIKE PROTEIN SSO7C3"/>
    <property type="match status" value="1"/>
</dbReference>
<dbReference type="InterPro" id="IPR052975">
    <property type="entry name" value="Repressor-like_regulatory"/>
</dbReference>
<dbReference type="AlphaFoldDB" id="A0A9Q4KZ18"/>
<dbReference type="SUPFAM" id="SSF89447">
    <property type="entry name" value="AbrB/MazE/MraZ-like"/>
    <property type="match status" value="1"/>
</dbReference>
<dbReference type="NCBIfam" id="TIGR01439">
    <property type="entry name" value="lp_hng_hel_AbrB"/>
    <property type="match status" value="1"/>
</dbReference>
<dbReference type="SMART" id="SM00966">
    <property type="entry name" value="SpoVT_AbrB"/>
    <property type="match status" value="1"/>
</dbReference>
<reference evidence="3" key="1">
    <citation type="submission" date="2022-06" db="EMBL/GenBank/DDBJ databases">
        <title>Natrinema sp. a new haloarchaeum isolate from saline soil.</title>
        <authorList>
            <person name="Strakova D."/>
            <person name="Galisteo C."/>
            <person name="Sanchez-Porro C."/>
            <person name="Ventosa A."/>
        </authorList>
    </citation>
    <scope>NUCLEOTIDE SEQUENCE</scope>
    <source>
        <strain evidence="3">S1CR25-10</strain>
    </source>
</reference>
<accession>A0A9Q4KZ18</accession>
<feature type="domain" description="SpoVT-AbrB" evidence="2">
    <location>
        <begin position="1"/>
        <end position="44"/>
    </location>
</feature>
<keyword evidence="3" id="KW-0238">DNA-binding</keyword>
<feature type="region of interest" description="Disordered" evidence="1">
    <location>
        <begin position="65"/>
        <end position="94"/>
    </location>
</feature>
<evidence type="ECO:0000256" key="1">
    <source>
        <dbReference type="SAM" id="MobiDB-lite"/>
    </source>
</evidence>
<evidence type="ECO:0000259" key="2">
    <source>
        <dbReference type="PROSITE" id="PS51740"/>
    </source>
</evidence>
<dbReference type="GO" id="GO:0003677">
    <property type="term" value="F:DNA binding"/>
    <property type="evidence" value="ECO:0007669"/>
    <property type="project" value="UniProtKB-KW"/>
</dbReference>
<protein>
    <submittedName>
        <fullName evidence="3">AbrB/MazE/SpoVT family DNA-binding domain-containing protein</fullName>
    </submittedName>
</protein>
<name>A0A9Q4KZ18_9EURY</name>
<dbReference type="InterPro" id="IPR007159">
    <property type="entry name" value="SpoVT-AbrB_dom"/>
</dbReference>
<dbReference type="RefSeq" id="WP_277519552.1">
    <property type="nucleotide sequence ID" value="NZ_JAMQOT010000001.1"/>
</dbReference>
<dbReference type="Pfam" id="PF04014">
    <property type="entry name" value="MazE_antitoxin"/>
    <property type="match status" value="1"/>
</dbReference>
<organism evidence="3 4">
    <name type="scientific">Natrinema salsiterrestre</name>
    <dbReference type="NCBI Taxonomy" id="2950540"/>
    <lineage>
        <taxon>Archaea</taxon>
        <taxon>Methanobacteriati</taxon>
        <taxon>Methanobacteriota</taxon>
        <taxon>Stenosarchaea group</taxon>
        <taxon>Halobacteria</taxon>
        <taxon>Halobacteriales</taxon>
        <taxon>Natrialbaceae</taxon>
        <taxon>Natrinema</taxon>
    </lineage>
</organism>
<feature type="compositionally biased region" description="Basic and acidic residues" evidence="1">
    <location>
        <begin position="73"/>
        <end position="94"/>
    </location>
</feature>